<dbReference type="Pfam" id="PF01368">
    <property type="entry name" value="DHH"/>
    <property type="match status" value="1"/>
</dbReference>
<organism evidence="3 4">
    <name type="scientific">Levilactobacillus brevis KB290</name>
    <dbReference type="NCBI Taxonomy" id="1001583"/>
    <lineage>
        <taxon>Bacteria</taxon>
        <taxon>Bacillati</taxon>
        <taxon>Bacillota</taxon>
        <taxon>Bacilli</taxon>
        <taxon>Lactobacillales</taxon>
        <taxon>Lactobacillaceae</taxon>
        <taxon>Levilactobacillus</taxon>
    </lineage>
</organism>
<dbReference type="HOGENOM" id="CLU_039720_1_0_9"/>
<dbReference type="KEGG" id="lbk:LVISKB_0844"/>
<evidence type="ECO:0000259" key="2">
    <source>
        <dbReference type="Pfam" id="PF02272"/>
    </source>
</evidence>
<name>M5ACI2_LEVBR</name>
<evidence type="ECO:0000313" key="3">
    <source>
        <dbReference type="EMBL" id="BAN06479.1"/>
    </source>
</evidence>
<dbReference type="InterPro" id="IPR003156">
    <property type="entry name" value="DHHA1_dom"/>
</dbReference>
<protein>
    <submittedName>
        <fullName evidence="3">Bifunctional oligoribonuclease and PAP phosphatase nrnA</fullName>
    </submittedName>
</protein>
<dbReference type="InterPro" id="IPR051319">
    <property type="entry name" value="Oligoribo/pAp-PDE_c-di-AMP_PDE"/>
</dbReference>
<accession>M5ACI2</accession>
<dbReference type="Proteomes" id="UP000012042">
    <property type="component" value="Chromosome"/>
</dbReference>
<evidence type="ECO:0000313" key="4">
    <source>
        <dbReference type="Proteomes" id="UP000012042"/>
    </source>
</evidence>
<dbReference type="AlphaFoldDB" id="M5ACI2"/>
<feature type="domain" description="DDH" evidence="1">
    <location>
        <begin position="39"/>
        <end position="177"/>
    </location>
</feature>
<proteinExistence type="predicted"/>
<dbReference type="Gene3D" id="3.90.1640.10">
    <property type="entry name" value="inorganic pyrophosphatase (n-terminal core)"/>
    <property type="match status" value="1"/>
</dbReference>
<dbReference type="PATRIC" id="fig|1001583.3.peg.832"/>
<gene>
    <name evidence="3" type="ORF">LVISKB_0844</name>
</gene>
<reference evidence="3 4" key="1">
    <citation type="journal article" date="2013" name="PLoS ONE">
        <title>Genomic Analysis by Deep Sequencing of the Probiotic Lactobacillus brevis KB290 Harboring Nine Plasmids Reveals Genomic Stability.</title>
        <authorList>
            <person name="Fukao M."/>
            <person name="Oshima K."/>
            <person name="Morita H."/>
            <person name="Toh H."/>
            <person name="Suda W."/>
            <person name="Kim S.W."/>
            <person name="Suzuki S."/>
            <person name="Yakabe T."/>
            <person name="Hattori M."/>
            <person name="Yajima N."/>
        </authorList>
    </citation>
    <scope>NUCLEOTIDE SEQUENCE [LARGE SCALE GENOMIC DNA]</scope>
    <source>
        <strain evidence="3 4">KB290</strain>
    </source>
</reference>
<dbReference type="InterPro" id="IPR038763">
    <property type="entry name" value="DHH_sf"/>
</dbReference>
<dbReference type="SUPFAM" id="SSF64182">
    <property type="entry name" value="DHH phosphoesterases"/>
    <property type="match status" value="1"/>
</dbReference>
<dbReference type="Pfam" id="PF02272">
    <property type="entry name" value="DHHA1"/>
    <property type="match status" value="1"/>
</dbReference>
<dbReference type="InterPro" id="IPR001667">
    <property type="entry name" value="DDH_dom"/>
</dbReference>
<dbReference type="PANTHER" id="PTHR47618">
    <property type="entry name" value="BIFUNCTIONAL OLIGORIBONUCLEASE AND PAP PHOSPHATASE NRNA"/>
    <property type="match status" value="1"/>
</dbReference>
<feature type="domain" description="DHHA1" evidence="2">
    <location>
        <begin position="259"/>
        <end position="336"/>
    </location>
</feature>
<sequence length="343" mass="37991">MYTKTRYRRVFVEKSDRKWVNHMAIETAILEKIKQYQTIIIHRHQRPDPDCIGSQLALRAILRASFPEKTVVAVGKHYPGFDWMGQADQEVSDDTYHQALVIVVDTANQPRVDDERWQTGAAVIKIDHHPNDDAFGDLQWVLPQASSTSEIIYDWFEANHADLTMPDDAARLLYAGIVGDTGRFMYPATSANTFAVAGKLLAYDFSMTAVNQAEDEISPEMARLSAYAYQNLEILPSGAAYLKLTDEIVESFGLAANDSTSAIVPLPGKITSVVAWAIFVESKDKTFRVRLRSKGPSINELAKRHGGGGHALASGAAAEDQAEIDQVIHELDQLVADTKGENE</sequence>
<evidence type="ECO:0000259" key="1">
    <source>
        <dbReference type="Pfam" id="PF01368"/>
    </source>
</evidence>
<dbReference type="Gene3D" id="3.10.310.30">
    <property type="match status" value="1"/>
</dbReference>
<dbReference type="PANTHER" id="PTHR47618:SF1">
    <property type="entry name" value="BIFUNCTIONAL OLIGORIBONUCLEASE AND PAP PHOSPHATASE NRNA"/>
    <property type="match status" value="1"/>
</dbReference>
<dbReference type="GO" id="GO:0003676">
    <property type="term" value="F:nucleic acid binding"/>
    <property type="evidence" value="ECO:0007669"/>
    <property type="project" value="InterPro"/>
</dbReference>
<dbReference type="EMBL" id="AP012167">
    <property type="protein sequence ID" value="BAN06479.1"/>
    <property type="molecule type" value="Genomic_DNA"/>
</dbReference>